<name>A0A1Y2AII3_9TREE</name>
<feature type="domain" description="FHA" evidence="3">
    <location>
        <begin position="44"/>
        <end position="100"/>
    </location>
</feature>
<dbReference type="PANTHER" id="PTHR15715">
    <property type="entry name" value="CENTROSOMAL PROTEIN OF 170 KDA"/>
    <property type="match status" value="1"/>
</dbReference>
<feature type="region of interest" description="Disordered" evidence="1">
    <location>
        <begin position="460"/>
        <end position="511"/>
    </location>
</feature>
<dbReference type="Gene3D" id="2.60.200.20">
    <property type="match status" value="1"/>
</dbReference>
<feature type="compositionally biased region" description="Basic residues" evidence="1">
    <location>
        <begin position="491"/>
        <end position="501"/>
    </location>
</feature>
<evidence type="ECO:0000313" key="5">
    <source>
        <dbReference type="Proteomes" id="UP000193986"/>
    </source>
</evidence>
<feature type="region of interest" description="Disordered" evidence="1">
    <location>
        <begin position="315"/>
        <end position="358"/>
    </location>
</feature>
<feature type="transmembrane region" description="Helical" evidence="2">
    <location>
        <begin position="584"/>
        <end position="601"/>
    </location>
</feature>
<organism evidence="4 5">
    <name type="scientific">Naematelia encephala</name>
    <dbReference type="NCBI Taxonomy" id="71784"/>
    <lineage>
        <taxon>Eukaryota</taxon>
        <taxon>Fungi</taxon>
        <taxon>Dikarya</taxon>
        <taxon>Basidiomycota</taxon>
        <taxon>Agaricomycotina</taxon>
        <taxon>Tremellomycetes</taxon>
        <taxon>Tremellales</taxon>
        <taxon>Naemateliaceae</taxon>
        <taxon>Naematelia</taxon>
    </lineage>
</organism>
<keyword evidence="2" id="KW-0812">Transmembrane</keyword>
<dbReference type="InterPro" id="IPR051176">
    <property type="entry name" value="Cent_Immune-Sig_Mod"/>
</dbReference>
<dbReference type="InterPro" id="IPR008984">
    <property type="entry name" value="SMAD_FHA_dom_sf"/>
</dbReference>
<evidence type="ECO:0000313" key="4">
    <source>
        <dbReference type="EMBL" id="ORY21745.1"/>
    </source>
</evidence>
<protein>
    <recommendedName>
        <fullName evidence="3">FHA domain-containing protein</fullName>
    </recommendedName>
</protein>
<feature type="region of interest" description="Disordered" evidence="1">
    <location>
        <begin position="529"/>
        <end position="580"/>
    </location>
</feature>
<evidence type="ECO:0000259" key="3">
    <source>
        <dbReference type="PROSITE" id="PS50006"/>
    </source>
</evidence>
<dbReference type="EMBL" id="MCFC01000105">
    <property type="protein sequence ID" value="ORY21745.1"/>
    <property type="molecule type" value="Genomic_DNA"/>
</dbReference>
<keyword evidence="2" id="KW-0472">Membrane</keyword>
<feature type="compositionally biased region" description="Basic and acidic residues" evidence="1">
    <location>
        <begin position="460"/>
        <end position="469"/>
    </location>
</feature>
<dbReference type="STRING" id="71784.A0A1Y2AII3"/>
<gene>
    <name evidence="4" type="ORF">BCR39DRAFT_552966</name>
</gene>
<keyword evidence="2" id="KW-1133">Transmembrane helix</keyword>
<reference evidence="4 5" key="1">
    <citation type="submission" date="2016-07" db="EMBL/GenBank/DDBJ databases">
        <title>Pervasive Adenine N6-methylation of Active Genes in Fungi.</title>
        <authorList>
            <consortium name="DOE Joint Genome Institute"/>
            <person name="Mondo S.J."/>
            <person name="Dannebaum R.O."/>
            <person name="Kuo R.C."/>
            <person name="Labutti K."/>
            <person name="Haridas S."/>
            <person name="Kuo A."/>
            <person name="Salamov A."/>
            <person name="Ahrendt S.R."/>
            <person name="Lipzen A."/>
            <person name="Sullivan W."/>
            <person name="Andreopoulos W.B."/>
            <person name="Clum A."/>
            <person name="Lindquist E."/>
            <person name="Daum C."/>
            <person name="Ramamoorthy G.K."/>
            <person name="Gryganskyi A."/>
            <person name="Culley D."/>
            <person name="Magnuson J.K."/>
            <person name="James T.Y."/>
            <person name="O'Malley M.A."/>
            <person name="Stajich J.E."/>
            <person name="Spatafora J.W."/>
            <person name="Visel A."/>
            <person name="Grigoriev I.V."/>
        </authorList>
    </citation>
    <scope>NUCLEOTIDE SEQUENCE [LARGE SCALE GENOMIC DNA]</scope>
    <source>
        <strain evidence="4 5">68-887.2</strain>
    </source>
</reference>
<dbReference type="AlphaFoldDB" id="A0A1Y2AII3"/>
<feature type="compositionally biased region" description="Basic and acidic residues" evidence="1">
    <location>
        <begin position="542"/>
        <end position="562"/>
    </location>
</feature>
<evidence type="ECO:0000256" key="2">
    <source>
        <dbReference type="SAM" id="Phobius"/>
    </source>
</evidence>
<comment type="caution">
    <text evidence="4">The sequence shown here is derived from an EMBL/GenBank/DDBJ whole genome shotgun (WGS) entry which is preliminary data.</text>
</comment>
<dbReference type="InParanoid" id="A0A1Y2AII3"/>
<dbReference type="PROSITE" id="PS50006">
    <property type="entry name" value="FHA_DOMAIN"/>
    <property type="match status" value="1"/>
</dbReference>
<dbReference type="Pfam" id="PF00498">
    <property type="entry name" value="FHA"/>
    <property type="match status" value="1"/>
</dbReference>
<dbReference type="SUPFAM" id="SSF49879">
    <property type="entry name" value="SMAD/FHA domain"/>
    <property type="match status" value="1"/>
</dbReference>
<evidence type="ECO:0000256" key="1">
    <source>
        <dbReference type="SAM" id="MobiDB-lite"/>
    </source>
</evidence>
<feature type="compositionally biased region" description="Basic and acidic residues" evidence="1">
    <location>
        <begin position="345"/>
        <end position="358"/>
    </location>
</feature>
<proteinExistence type="predicted"/>
<dbReference type="SMART" id="SM00240">
    <property type="entry name" value="FHA"/>
    <property type="match status" value="1"/>
</dbReference>
<dbReference type="PANTHER" id="PTHR15715:SF37">
    <property type="entry name" value="LD47843P"/>
    <property type="match status" value="1"/>
</dbReference>
<dbReference type="Proteomes" id="UP000193986">
    <property type="component" value="Unassembled WGS sequence"/>
</dbReference>
<feature type="compositionally biased region" description="Acidic residues" evidence="1">
    <location>
        <begin position="470"/>
        <end position="485"/>
    </location>
</feature>
<keyword evidence="5" id="KW-1185">Reference proteome</keyword>
<accession>A0A1Y2AII3</accession>
<sequence>MAQSNAYTNGHSAPWGSPFPSLHLWPIQETFQMKMIHLPEGQRIKIGRQTNTKTAPGERNAYFDSKVLSRTHAEIWEQNGQIYIRDIKSSNGTFVNNERLSPEGVESEPFQLKSEDLVEFGIDIVSDDNRTIVHHKVAAKVYCVFNAEDASLSAREMAGQKPATQERWRPMNPAMPAMAPVMSSGGKANGVSFDHVLYKLQSELAKSKATEQELQTLATTMTDIQDTLGGGLAPSQNGSAVAFIPPQYRSAEAQAALTGPHGQQAAAFISLQNQLAETQSSLTTHLDKIRHLELQIQEHELLKHDVASLRDEIYESQSRGRQLSRDDDDDAKSVATLMDSEDAEERVRERRRVERPATPDSELVRENAELLTRVQALTNEIGEAVQLSRTLQAQHTEAMSTVRHLSERVGDLENGIAKRVAHEVETRLEAWRSKLEDGWRRERESWDAERERLRSVVREWEEASRRAHEEEEERELNESLSDDVGEAAPVRRTKRRRRPSHKAQLAARALHSVAEPTVAAPVAEKAVKSTALRVPPFGAEGAGERLGKEADKDSSESDKDSGDTLQEDEVKNRKKPPRRNIQPIPVFTVVFVAAVAGALYYRHKD</sequence>
<dbReference type="InterPro" id="IPR000253">
    <property type="entry name" value="FHA_dom"/>
</dbReference>
<dbReference type="OrthoDB" id="687730at2759"/>
<dbReference type="GO" id="GO:0005737">
    <property type="term" value="C:cytoplasm"/>
    <property type="evidence" value="ECO:0007669"/>
    <property type="project" value="TreeGrafter"/>
</dbReference>